<keyword evidence="1" id="KW-0812">Transmembrane</keyword>
<proteinExistence type="predicted"/>
<reference evidence="3 4" key="1">
    <citation type="submission" date="2019-03" db="EMBL/GenBank/DDBJ databases">
        <title>Deep-cultivation of Planctomycetes and their phenomic and genomic characterization uncovers novel biology.</title>
        <authorList>
            <person name="Wiegand S."/>
            <person name="Jogler M."/>
            <person name="Boedeker C."/>
            <person name="Pinto D."/>
            <person name="Vollmers J."/>
            <person name="Rivas-Marin E."/>
            <person name="Kohn T."/>
            <person name="Peeters S.H."/>
            <person name="Heuer A."/>
            <person name="Rast P."/>
            <person name="Oberbeckmann S."/>
            <person name="Bunk B."/>
            <person name="Jeske O."/>
            <person name="Meyerdierks A."/>
            <person name="Storesund J.E."/>
            <person name="Kallscheuer N."/>
            <person name="Luecker S."/>
            <person name="Lage O.M."/>
            <person name="Pohl T."/>
            <person name="Merkel B.J."/>
            <person name="Hornburger P."/>
            <person name="Mueller R.-W."/>
            <person name="Bruemmer F."/>
            <person name="Labrenz M."/>
            <person name="Spormann A.M."/>
            <person name="Op den Camp H."/>
            <person name="Overmann J."/>
            <person name="Amann R."/>
            <person name="Jetten M.S.M."/>
            <person name="Mascher T."/>
            <person name="Medema M.H."/>
            <person name="Devos D.P."/>
            <person name="Kaster A.-K."/>
            <person name="Ovreas L."/>
            <person name="Rohde M."/>
            <person name="Galperin M.Y."/>
            <person name="Jogler C."/>
        </authorList>
    </citation>
    <scope>NUCLEOTIDE SEQUENCE [LARGE SCALE GENOMIC DNA]</scope>
    <source>
        <strain evidence="3 4">Enr13</strain>
    </source>
</reference>
<keyword evidence="4" id="KW-1185">Reference proteome</keyword>
<feature type="transmembrane region" description="Helical" evidence="1">
    <location>
        <begin position="50"/>
        <end position="76"/>
    </location>
</feature>
<accession>A0A518HLX3</accession>
<evidence type="ECO:0000313" key="4">
    <source>
        <dbReference type="Proteomes" id="UP000319004"/>
    </source>
</evidence>
<organism evidence="3 4">
    <name type="scientific">Stieleria neptunia</name>
    <dbReference type="NCBI Taxonomy" id="2527979"/>
    <lineage>
        <taxon>Bacteria</taxon>
        <taxon>Pseudomonadati</taxon>
        <taxon>Planctomycetota</taxon>
        <taxon>Planctomycetia</taxon>
        <taxon>Pirellulales</taxon>
        <taxon>Pirellulaceae</taxon>
        <taxon>Stieleria</taxon>
    </lineage>
</organism>
<evidence type="ECO:0000256" key="1">
    <source>
        <dbReference type="SAM" id="Phobius"/>
    </source>
</evidence>
<dbReference type="Proteomes" id="UP000319004">
    <property type="component" value="Chromosome"/>
</dbReference>
<evidence type="ECO:0000313" key="3">
    <source>
        <dbReference type="EMBL" id="QDV41862.1"/>
    </source>
</evidence>
<dbReference type="KEGG" id="snep:Enr13x_17050"/>
<keyword evidence="1" id="KW-1133">Transmembrane helix</keyword>
<feature type="transmembrane region" description="Helical" evidence="1">
    <location>
        <begin position="225"/>
        <end position="250"/>
    </location>
</feature>
<dbReference type="InterPro" id="IPR057169">
    <property type="entry name" value="DUF7847"/>
</dbReference>
<dbReference type="Pfam" id="PF25231">
    <property type="entry name" value="DUF7847"/>
    <property type="match status" value="1"/>
</dbReference>
<gene>
    <name evidence="3" type="ORF">Enr13x_17050</name>
</gene>
<feature type="transmembrane region" description="Helical" evidence="1">
    <location>
        <begin position="191"/>
        <end position="213"/>
    </location>
</feature>
<dbReference type="EMBL" id="CP037423">
    <property type="protein sequence ID" value="QDV41862.1"/>
    <property type="molecule type" value="Genomic_DNA"/>
</dbReference>
<sequence>MTSNDRPPSAVNPYATPASVASELSQLPATHHTNLIAKFGEASRLLFNNLVLFSAIILTVWLPGNLLINYLAYYVYSEDEVVDLMRSTMWIEGIFGPIYIGAMVHVLWKLKTGEYVSYSEAIGVGFRNWGRLFAARLVAGLIVTLGFIVFVIPGIVLQVRYALLDSAVVLEGAGAHRAAVRSTELTVGRRWQIFFAAILFFVPYLFLSFAIYFPVDLYPQLDTMATSVVMDCILDIVYAIIQIVMFLFYWEAVANETSSTGPAPGGTSMV</sequence>
<evidence type="ECO:0000259" key="2">
    <source>
        <dbReference type="Pfam" id="PF25231"/>
    </source>
</evidence>
<dbReference type="AlphaFoldDB" id="A0A518HLX3"/>
<keyword evidence="1" id="KW-0472">Membrane</keyword>
<protein>
    <recommendedName>
        <fullName evidence="2">DUF7847 domain-containing protein</fullName>
    </recommendedName>
</protein>
<feature type="domain" description="DUF7847" evidence="2">
    <location>
        <begin position="136"/>
        <end position="248"/>
    </location>
</feature>
<feature type="transmembrane region" description="Helical" evidence="1">
    <location>
        <begin position="88"/>
        <end position="108"/>
    </location>
</feature>
<name>A0A518HLX3_9BACT</name>
<feature type="transmembrane region" description="Helical" evidence="1">
    <location>
        <begin position="133"/>
        <end position="157"/>
    </location>
</feature>